<organism evidence="7 8">
    <name type="scientific">Eumeta variegata</name>
    <name type="common">Bagworm moth</name>
    <name type="synonym">Eumeta japonica</name>
    <dbReference type="NCBI Taxonomy" id="151549"/>
    <lineage>
        <taxon>Eukaryota</taxon>
        <taxon>Metazoa</taxon>
        <taxon>Ecdysozoa</taxon>
        <taxon>Arthropoda</taxon>
        <taxon>Hexapoda</taxon>
        <taxon>Insecta</taxon>
        <taxon>Pterygota</taxon>
        <taxon>Neoptera</taxon>
        <taxon>Endopterygota</taxon>
        <taxon>Lepidoptera</taxon>
        <taxon>Glossata</taxon>
        <taxon>Ditrysia</taxon>
        <taxon>Tineoidea</taxon>
        <taxon>Psychidae</taxon>
        <taxon>Oiketicinae</taxon>
        <taxon>Eumeta</taxon>
    </lineage>
</organism>
<dbReference type="PANTHER" id="PTHR12297:SF18">
    <property type="entry name" value="HIG1 DOMAIN FAMILY MEMBER 2A"/>
    <property type="match status" value="1"/>
</dbReference>
<dbReference type="EMBL" id="BGZK01002089">
    <property type="protein sequence ID" value="GBP90534.1"/>
    <property type="molecule type" value="Genomic_DNA"/>
</dbReference>
<keyword evidence="4 5" id="KW-0472">Membrane</keyword>
<feature type="transmembrane region" description="Helical" evidence="5">
    <location>
        <begin position="72"/>
        <end position="92"/>
    </location>
</feature>
<feature type="transmembrane region" description="Helical" evidence="5">
    <location>
        <begin position="41"/>
        <end position="60"/>
    </location>
</feature>
<accession>A0A4C1ZTQ4</accession>
<feature type="non-terminal residue" evidence="7">
    <location>
        <position position="94"/>
    </location>
</feature>
<dbReference type="GO" id="GO:0031966">
    <property type="term" value="C:mitochondrial membrane"/>
    <property type="evidence" value="ECO:0007669"/>
    <property type="project" value="UniProtKB-SubCell"/>
</dbReference>
<dbReference type="PROSITE" id="PS51503">
    <property type="entry name" value="HIG1"/>
    <property type="match status" value="1"/>
</dbReference>
<evidence type="ECO:0000256" key="1">
    <source>
        <dbReference type="ARBA" id="ARBA00004325"/>
    </source>
</evidence>
<dbReference type="STRING" id="151549.A0A4C1ZTQ4"/>
<feature type="domain" description="HIG1" evidence="6">
    <location>
        <begin position="13"/>
        <end position="94"/>
    </location>
</feature>
<dbReference type="OrthoDB" id="6604018at2759"/>
<evidence type="ECO:0000256" key="3">
    <source>
        <dbReference type="ARBA" id="ARBA00022989"/>
    </source>
</evidence>
<name>A0A4C1ZTQ4_EUMVA</name>
<evidence type="ECO:0000313" key="7">
    <source>
        <dbReference type="EMBL" id="GBP90534.1"/>
    </source>
</evidence>
<protein>
    <submittedName>
        <fullName evidence="7">HIG1 domain family member 2A, mitochondrial</fullName>
    </submittedName>
</protein>
<evidence type="ECO:0000256" key="5">
    <source>
        <dbReference type="SAM" id="Phobius"/>
    </source>
</evidence>
<dbReference type="PANTHER" id="PTHR12297">
    <property type="entry name" value="HYPOXIA-INDUCBILE GENE 1 HIG1 -RELATED"/>
    <property type="match status" value="1"/>
</dbReference>
<proteinExistence type="predicted"/>
<evidence type="ECO:0000256" key="2">
    <source>
        <dbReference type="ARBA" id="ARBA00022692"/>
    </source>
</evidence>
<keyword evidence="8" id="KW-1185">Reference proteome</keyword>
<comment type="subcellular location">
    <subcellularLocation>
        <location evidence="1">Mitochondrion membrane</location>
    </subcellularLocation>
</comment>
<evidence type="ECO:0000256" key="4">
    <source>
        <dbReference type="ARBA" id="ARBA00023136"/>
    </source>
</evidence>
<sequence>MSETPSSEPELDWIQLTNELRAGQGETMKEKMTRKINENPFVPIGCLATAGALSYGLWAFRQGKRQTSQNMMRLRVAAQGFTVVALVVGVIMTA</sequence>
<dbReference type="AlphaFoldDB" id="A0A4C1ZTQ4"/>
<dbReference type="InterPro" id="IPR050355">
    <property type="entry name" value="RCF1"/>
</dbReference>
<evidence type="ECO:0000259" key="6">
    <source>
        <dbReference type="PROSITE" id="PS51503"/>
    </source>
</evidence>
<dbReference type="Pfam" id="PF04588">
    <property type="entry name" value="HIG_1_N"/>
    <property type="match status" value="1"/>
</dbReference>
<dbReference type="Proteomes" id="UP000299102">
    <property type="component" value="Unassembled WGS sequence"/>
</dbReference>
<dbReference type="Gene3D" id="6.10.140.1320">
    <property type="match status" value="1"/>
</dbReference>
<evidence type="ECO:0000313" key="8">
    <source>
        <dbReference type="Proteomes" id="UP000299102"/>
    </source>
</evidence>
<keyword evidence="2 5" id="KW-0812">Transmembrane</keyword>
<dbReference type="InterPro" id="IPR007667">
    <property type="entry name" value="Hypoxia_induced_domain"/>
</dbReference>
<keyword evidence="3 5" id="KW-1133">Transmembrane helix</keyword>
<comment type="caution">
    <text evidence="7">The sequence shown here is derived from an EMBL/GenBank/DDBJ whole genome shotgun (WGS) entry which is preliminary data.</text>
</comment>
<gene>
    <name evidence="7" type="primary">HIGD2A</name>
    <name evidence="7" type="ORF">EVAR_65245_1</name>
</gene>
<dbReference type="GO" id="GO:0097250">
    <property type="term" value="P:mitochondrial respirasome assembly"/>
    <property type="evidence" value="ECO:0007669"/>
    <property type="project" value="TreeGrafter"/>
</dbReference>
<reference evidence="7 8" key="1">
    <citation type="journal article" date="2019" name="Commun. Biol.">
        <title>The bagworm genome reveals a unique fibroin gene that provides high tensile strength.</title>
        <authorList>
            <person name="Kono N."/>
            <person name="Nakamura H."/>
            <person name="Ohtoshi R."/>
            <person name="Tomita M."/>
            <person name="Numata K."/>
            <person name="Arakawa K."/>
        </authorList>
    </citation>
    <scope>NUCLEOTIDE SEQUENCE [LARGE SCALE GENOMIC DNA]</scope>
</reference>